<evidence type="ECO:0000256" key="8">
    <source>
        <dbReference type="RuleBase" id="RU000417"/>
    </source>
</evidence>
<dbReference type="InterPro" id="IPR029063">
    <property type="entry name" value="SAM-dependent_MTases_sf"/>
</dbReference>
<dbReference type="AlphaFoldDB" id="A0A3S0IF60"/>
<dbReference type="Gene3D" id="3.40.50.150">
    <property type="entry name" value="Vaccinia Virus protein VP39"/>
    <property type="match status" value="1"/>
</dbReference>
<evidence type="ECO:0000256" key="6">
    <source>
        <dbReference type="PROSITE-ProRule" id="PRU01016"/>
    </source>
</evidence>
<dbReference type="NCBIfam" id="TIGR00675">
    <property type="entry name" value="dcm"/>
    <property type="match status" value="1"/>
</dbReference>
<evidence type="ECO:0000256" key="3">
    <source>
        <dbReference type="ARBA" id="ARBA00022691"/>
    </source>
</evidence>
<protein>
    <recommendedName>
        <fullName evidence="8">Cytosine-specific methyltransferase</fullName>
        <ecNumber evidence="8">2.1.1.37</ecNumber>
    </recommendedName>
</protein>
<keyword evidence="3 6" id="KW-0949">S-adenosyl-L-methionine</keyword>
<dbReference type="SUPFAM" id="SSF53335">
    <property type="entry name" value="S-adenosyl-L-methionine-dependent methyltransferases"/>
    <property type="match status" value="1"/>
</dbReference>
<evidence type="ECO:0000313" key="9">
    <source>
        <dbReference type="EMBL" id="PTX88597.1"/>
    </source>
</evidence>
<evidence type="ECO:0000256" key="2">
    <source>
        <dbReference type="ARBA" id="ARBA00022679"/>
    </source>
</evidence>
<dbReference type="Gene3D" id="3.90.120.10">
    <property type="entry name" value="DNA Methylase, subunit A, domain 2"/>
    <property type="match status" value="1"/>
</dbReference>
<evidence type="ECO:0000256" key="1">
    <source>
        <dbReference type="ARBA" id="ARBA00022603"/>
    </source>
</evidence>
<dbReference type="InterPro" id="IPR050390">
    <property type="entry name" value="C5-Methyltransferase"/>
</dbReference>
<dbReference type="PRINTS" id="PR00105">
    <property type="entry name" value="C5METTRFRASE"/>
</dbReference>
<dbReference type="PROSITE" id="PS00094">
    <property type="entry name" value="C5_MTASE_1"/>
    <property type="match status" value="1"/>
</dbReference>
<keyword evidence="4" id="KW-0680">Restriction system</keyword>
<dbReference type="PANTHER" id="PTHR10629:SF52">
    <property type="entry name" value="DNA (CYTOSINE-5)-METHYLTRANSFERASE 1"/>
    <property type="match status" value="1"/>
</dbReference>
<dbReference type="InterPro" id="IPR001525">
    <property type="entry name" value="C5_MeTfrase"/>
</dbReference>
<keyword evidence="1 6" id="KW-0489">Methyltransferase</keyword>
<dbReference type="GO" id="GO:0032259">
    <property type="term" value="P:methylation"/>
    <property type="evidence" value="ECO:0007669"/>
    <property type="project" value="UniProtKB-KW"/>
</dbReference>
<dbReference type="GO" id="GO:0044027">
    <property type="term" value="P:negative regulation of gene expression via chromosomal CpG island methylation"/>
    <property type="evidence" value="ECO:0007669"/>
    <property type="project" value="TreeGrafter"/>
</dbReference>
<accession>A0A3S0IF60</accession>
<comment type="catalytic activity">
    <reaction evidence="5 8">
        <text>a 2'-deoxycytidine in DNA + S-adenosyl-L-methionine = a 5-methyl-2'-deoxycytidine in DNA + S-adenosyl-L-homocysteine + H(+)</text>
        <dbReference type="Rhea" id="RHEA:13681"/>
        <dbReference type="Rhea" id="RHEA-COMP:11369"/>
        <dbReference type="Rhea" id="RHEA-COMP:11370"/>
        <dbReference type="ChEBI" id="CHEBI:15378"/>
        <dbReference type="ChEBI" id="CHEBI:57856"/>
        <dbReference type="ChEBI" id="CHEBI:59789"/>
        <dbReference type="ChEBI" id="CHEBI:85452"/>
        <dbReference type="ChEBI" id="CHEBI:85454"/>
        <dbReference type="EC" id="2.1.1.37"/>
    </reaction>
</comment>
<evidence type="ECO:0000256" key="4">
    <source>
        <dbReference type="ARBA" id="ARBA00022747"/>
    </source>
</evidence>
<feature type="active site" evidence="6">
    <location>
        <position position="82"/>
    </location>
</feature>
<dbReference type="PANTHER" id="PTHR10629">
    <property type="entry name" value="CYTOSINE-SPECIFIC METHYLTRANSFERASE"/>
    <property type="match status" value="1"/>
</dbReference>
<dbReference type="PROSITE" id="PS51679">
    <property type="entry name" value="SAM_MT_C5"/>
    <property type="match status" value="1"/>
</dbReference>
<proteinExistence type="inferred from homology"/>
<dbReference type="InterPro" id="IPR018117">
    <property type="entry name" value="C5_DNA_meth_AS"/>
</dbReference>
<dbReference type="Proteomes" id="UP000244004">
    <property type="component" value="Unassembled WGS sequence"/>
</dbReference>
<dbReference type="GO" id="GO:0003886">
    <property type="term" value="F:DNA (cytosine-5-)-methyltransferase activity"/>
    <property type="evidence" value="ECO:0007669"/>
    <property type="project" value="UniProtKB-EC"/>
</dbReference>
<reference evidence="9 10" key="1">
    <citation type="submission" date="2018-01" db="EMBL/GenBank/DDBJ databases">
        <title>Geographic spread and resistance mechanisms of dominant carbapenem-resistant Enterobacter cloacae complex clones ST171 and ST78.</title>
        <authorList>
            <person name="Gomez-Simmonds A."/>
            <person name="Annavajhala M.K."/>
            <person name="Wang Z."/>
            <person name="Macesic N."/>
            <person name="Hu Y."/>
            <person name="Giddins M.J."/>
            <person name="O'Malley A."/>
            <person name="Toussaint N.C."/>
            <person name="Whittier S."/>
            <person name="Torres V.J."/>
            <person name="Uhlemann A.-C."/>
        </authorList>
    </citation>
    <scope>NUCLEOTIDE SEQUENCE [LARGE SCALE GENOMIC DNA]</scope>
    <source>
        <strain evidence="9 10">78</strain>
    </source>
</reference>
<comment type="similarity">
    <text evidence="6 7">Belongs to the class I-like SAM-binding methyltransferase superfamily. C5-methyltransferase family.</text>
</comment>
<name>A0A3S0IF60_9ENTR</name>
<gene>
    <name evidence="9" type="ORF">C1O12_09440</name>
</gene>
<dbReference type="GO" id="GO:0003677">
    <property type="term" value="F:DNA binding"/>
    <property type="evidence" value="ECO:0007669"/>
    <property type="project" value="TreeGrafter"/>
</dbReference>
<keyword evidence="2 6" id="KW-0808">Transferase</keyword>
<evidence type="ECO:0000313" key="10">
    <source>
        <dbReference type="Proteomes" id="UP000244004"/>
    </source>
</evidence>
<dbReference type="Pfam" id="PF00145">
    <property type="entry name" value="DNA_methylase"/>
    <property type="match status" value="1"/>
</dbReference>
<sequence>MSIINKLKVIDLFCGAGGLSCGFMKDANGTHFESILAIDNDKAAIKTYNANFGNHGIVANIDEWIADNPIPMADIVIGGPPCQGFSLLNKNREGDHRRALWEPYMDIIERSSASVFVMENVPGLLSSDEFADIWARAESIGFVLLNPCVLNTADYGVPQTRKRAIAIGIKKQRFNLGTIPTFPPSPSHQNPEKPGVLPAWLTVKDFISDLPKPVGTEIRDVKPPLDLHFGRNPTALSQERYRAVPVGGNRFDLQKNRPDITPACWIKKTSGGTDLFGRLWWDRPSVTIRTEFFKPEKGRYLHPEEHRPITHREAARLMSFPDSFVFEGTKTEIARQIGNAVPPVFAQKIASYVINLMECRIKDGEKIEEERTGNAA</sequence>
<evidence type="ECO:0000256" key="5">
    <source>
        <dbReference type="ARBA" id="ARBA00047422"/>
    </source>
</evidence>
<comment type="caution">
    <text evidence="9">The sequence shown here is derived from an EMBL/GenBank/DDBJ whole genome shotgun (WGS) entry which is preliminary data.</text>
</comment>
<organism evidence="9 10">
    <name type="scientific">Enterobacter hormaechei</name>
    <dbReference type="NCBI Taxonomy" id="158836"/>
    <lineage>
        <taxon>Bacteria</taxon>
        <taxon>Pseudomonadati</taxon>
        <taxon>Pseudomonadota</taxon>
        <taxon>Gammaproteobacteria</taxon>
        <taxon>Enterobacterales</taxon>
        <taxon>Enterobacteriaceae</taxon>
        <taxon>Enterobacter</taxon>
        <taxon>Enterobacter cloacae complex</taxon>
    </lineage>
</organism>
<dbReference type="GeneID" id="99705951"/>
<dbReference type="EMBL" id="PNXT01000001">
    <property type="protein sequence ID" value="PTX88597.1"/>
    <property type="molecule type" value="Genomic_DNA"/>
</dbReference>
<dbReference type="GO" id="GO:0009307">
    <property type="term" value="P:DNA restriction-modification system"/>
    <property type="evidence" value="ECO:0007669"/>
    <property type="project" value="UniProtKB-KW"/>
</dbReference>
<evidence type="ECO:0000256" key="7">
    <source>
        <dbReference type="RuleBase" id="RU000416"/>
    </source>
</evidence>
<dbReference type="EC" id="2.1.1.37" evidence="8"/>
<dbReference type="RefSeq" id="WP_022648173.1">
    <property type="nucleotide sequence ID" value="NZ_AP025764.1"/>
</dbReference>